<dbReference type="PANTHER" id="PTHR43547:SF2">
    <property type="entry name" value="HYBRID SIGNAL TRANSDUCTION HISTIDINE KINASE C"/>
    <property type="match status" value="1"/>
</dbReference>
<feature type="domain" description="Response regulatory" evidence="6">
    <location>
        <begin position="984"/>
        <end position="1097"/>
    </location>
</feature>
<evidence type="ECO:0000256" key="1">
    <source>
        <dbReference type="ARBA" id="ARBA00000085"/>
    </source>
</evidence>
<dbReference type="InterPro" id="IPR003661">
    <property type="entry name" value="HisK_dim/P_dom"/>
</dbReference>
<comment type="caution">
    <text evidence="7">The sequence shown here is derived from an EMBL/GenBank/DDBJ whole genome shotgun (WGS) entry which is preliminary data.</text>
</comment>
<evidence type="ECO:0000256" key="3">
    <source>
        <dbReference type="ARBA" id="ARBA00022553"/>
    </source>
</evidence>
<dbReference type="InterPro" id="IPR036890">
    <property type="entry name" value="HATPase_C_sf"/>
</dbReference>
<reference evidence="8" key="1">
    <citation type="journal article" date="2019" name="Int. J. Syst. Evol. Microbiol.">
        <title>The Global Catalogue of Microorganisms (GCM) 10K type strain sequencing project: providing services to taxonomists for standard genome sequencing and annotation.</title>
        <authorList>
            <consortium name="The Broad Institute Genomics Platform"/>
            <consortium name="The Broad Institute Genome Sequencing Center for Infectious Disease"/>
            <person name="Wu L."/>
            <person name="Ma J."/>
        </authorList>
    </citation>
    <scope>NUCLEOTIDE SEQUENCE [LARGE SCALE GENOMIC DNA]</scope>
    <source>
        <strain evidence="8">JCM 17804</strain>
    </source>
</reference>
<feature type="modified residue" description="4-aspartylphosphate" evidence="4">
    <location>
        <position position="1033"/>
    </location>
</feature>
<dbReference type="CDD" id="cd00075">
    <property type="entry name" value="HATPase"/>
    <property type="match status" value="1"/>
</dbReference>
<evidence type="ECO:0000313" key="8">
    <source>
        <dbReference type="Proteomes" id="UP001500975"/>
    </source>
</evidence>
<keyword evidence="8" id="KW-1185">Reference proteome</keyword>
<dbReference type="Proteomes" id="UP001500975">
    <property type="component" value="Unassembled WGS sequence"/>
</dbReference>
<feature type="domain" description="Histidine kinase" evidence="5">
    <location>
        <begin position="751"/>
        <end position="965"/>
    </location>
</feature>
<dbReference type="InterPro" id="IPR035965">
    <property type="entry name" value="PAS-like_dom_sf"/>
</dbReference>
<keyword evidence="3 4" id="KW-0597">Phosphoprotein</keyword>
<evidence type="ECO:0000256" key="2">
    <source>
        <dbReference type="ARBA" id="ARBA00012438"/>
    </source>
</evidence>
<dbReference type="SUPFAM" id="SSF55781">
    <property type="entry name" value="GAF domain-like"/>
    <property type="match status" value="1"/>
</dbReference>
<sequence length="1097" mass="119953">MGARMRAFDWRRTSLGDPAGWPQSLKTTVRTMLDSRFAMWMAWGPEGIFFCNDAYLPTVGIKRDWVLGARADRVWEEAWDAAGPRIAHVLATGEATWDEGLRLFLRRSGYEEETFHTFSYSPVYEESGRVAGMLCVVAEETERMLSARRLAQLQDLAGVSVVEARSLDDAGRLMLAALGTRRHDVSFATLYLAGEGANELRRVEAVPHPGSGLGQGADAQARAFALRVQHTGREALTHEVKSLWGELHGAWPEPVEEALVLPLAGRGGEAPIGALALGISTRRRLDDAYRNFLRLVASQFSVQLNDARTRLEAQQRAEALAELDRAKNLFFSNVSHELRTPLTLMLGPVDDLLARAALPAEAREPLERVQRNGLRLRKLVNTLLDFSRIEGGQVQGRYAATDLARYTAELASVFRSTVEQAGLRLVVRGSDRPLPAYVDREMWEKVVFNLLSNAFKFTFEGEIEVRVAEVGQRARLTVRDTGVGIEPSAIAHIFDRFHRVHGARSRTHEGTGIGLALVKELVRLHGGSIDVESTSGQGTCFTVEIPLGTDHLPASSIVATEAEANIAGPAAQRSNYLEEALAAETTWLARRSAHESPASPVHRKPERVLVVDDNPDMRDYVRQLLDPHWHVETAADGQEALATIAQRLPDLVVTDMMMPGIDGRALLRRLRDDPRTRSLPVLVLSAQAGEEARVAGLQQGADDYLIKPFSATELLARVEVQVMRARVHRQATLAREAAEAANRAKDEFIAMLGHELRNPLAPILTAVQVMKLKDGDSPNRAIIERQARHMARLVDDLLDISRIARGSLELRRTTLELRAVVEGAIETASPILENKRHRLELDVPAQGLPVFADEARLRQVIANLLVNAGRYTDTGGRVEIHARRSGDEAVLVVRDNGAGMAQQELEVVFDLFVQGAQGIHRPQGGLGLGLAIARNLTRLHGGTLEAASPGLGLGSEFTLRLPLAASAQEHGAALPKAIDGGHKRVLVVEDNVDGAQALGELLALSGLTPFIAHDGPSALALLQRQPVDVALLDIGLPVMDGFELATQIRRLDPTRNIRLIAMTGYGQRSDMARSQAHGFASHLVKPVDPEALLQAIG</sequence>
<dbReference type="InterPro" id="IPR004358">
    <property type="entry name" value="Sig_transdc_His_kin-like_C"/>
</dbReference>
<dbReference type="InterPro" id="IPR011006">
    <property type="entry name" value="CheY-like_superfamily"/>
</dbReference>
<dbReference type="SUPFAM" id="SSF55874">
    <property type="entry name" value="ATPase domain of HSP90 chaperone/DNA topoisomerase II/histidine kinase"/>
    <property type="match status" value="2"/>
</dbReference>
<dbReference type="Gene3D" id="3.30.565.10">
    <property type="entry name" value="Histidine kinase-like ATPase, C-terminal domain"/>
    <property type="match status" value="2"/>
</dbReference>
<feature type="domain" description="Response regulatory" evidence="6">
    <location>
        <begin position="607"/>
        <end position="722"/>
    </location>
</feature>
<dbReference type="InterPro" id="IPR036097">
    <property type="entry name" value="HisK_dim/P_sf"/>
</dbReference>
<dbReference type="SMART" id="SM00388">
    <property type="entry name" value="HisKA"/>
    <property type="match status" value="2"/>
</dbReference>
<dbReference type="PROSITE" id="PS50110">
    <property type="entry name" value="RESPONSE_REGULATORY"/>
    <property type="match status" value="2"/>
</dbReference>
<dbReference type="EC" id="2.7.13.3" evidence="2"/>
<organism evidence="7 8">
    <name type="scientific">Variovorax defluvii</name>
    <dbReference type="NCBI Taxonomy" id="913761"/>
    <lineage>
        <taxon>Bacteria</taxon>
        <taxon>Pseudomonadati</taxon>
        <taxon>Pseudomonadota</taxon>
        <taxon>Betaproteobacteria</taxon>
        <taxon>Burkholderiales</taxon>
        <taxon>Comamonadaceae</taxon>
        <taxon>Variovorax</taxon>
    </lineage>
</organism>
<dbReference type="Pfam" id="PF00512">
    <property type="entry name" value="HisKA"/>
    <property type="match status" value="2"/>
</dbReference>
<evidence type="ECO:0000259" key="6">
    <source>
        <dbReference type="PROSITE" id="PS50110"/>
    </source>
</evidence>
<dbReference type="PROSITE" id="PS50109">
    <property type="entry name" value="HIS_KIN"/>
    <property type="match status" value="2"/>
</dbReference>
<dbReference type="Gene3D" id="3.40.50.2300">
    <property type="match status" value="2"/>
</dbReference>
<gene>
    <name evidence="7" type="ORF">GCM10023165_52570</name>
</gene>
<evidence type="ECO:0000256" key="4">
    <source>
        <dbReference type="PROSITE-ProRule" id="PRU00169"/>
    </source>
</evidence>
<dbReference type="SMART" id="SM00387">
    <property type="entry name" value="HATPase_c"/>
    <property type="match status" value="2"/>
</dbReference>
<proteinExistence type="predicted"/>
<dbReference type="CDD" id="cd17580">
    <property type="entry name" value="REC_2_DhkD-like"/>
    <property type="match status" value="1"/>
</dbReference>
<dbReference type="Gene3D" id="3.30.450.20">
    <property type="entry name" value="PAS domain"/>
    <property type="match status" value="1"/>
</dbReference>
<evidence type="ECO:0000313" key="7">
    <source>
        <dbReference type="EMBL" id="GAA4358030.1"/>
    </source>
</evidence>
<dbReference type="CDD" id="cd17574">
    <property type="entry name" value="REC_OmpR"/>
    <property type="match status" value="1"/>
</dbReference>
<protein>
    <recommendedName>
        <fullName evidence="2">histidine kinase</fullName>
        <ecNumber evidence="2">2.7.13.3</ecNumber>
    </recommendedName>
</protein>
<name>A0ABP8IFS5_9BURK</name>
<feature type="modified residue" description="4-aspartylphosphate" evidence="4">
    <location>
        <position position="655"/>
    </location>
</feature>
<dbReference type="PRINTS" id="PR00344">
    <property type="entry name" value="BCTRLSENSOR"/>
</dbReference>
<dbReference type="SUPFAM" id="SSF55785">
    <property type="entry name" value="PYP-like sensor domain (PAS domain)"/>
    <property type="match status" value="1"/>
</dbReference>
<accession>A0ABP8IFS5</accession>
<dbReference type="SMART" id="SM00448">
    <property type="entry name" value="REC"/>
    <property type="match status" value="2"/>
</dbReference>
<dbReference type="EMBL" id="BAABGJ010000081">
    <property type="protein sequence ID" value="GAA4358030.1"/>
    <property type="molecule type" value="Genomic_DNA"/>
</dbReference>
<dbReference type="InterPro" id="IPR003594">
    <property type="entry name" value="HATPase_dom"/>
</dbReference>
<dbReference type="CDD" id="cd00082">
    <property type="entry name" value="HisKA"/>
    <property type="match status" value="2"/>
</dbReference>
<dbReference type="SUPFAM" id="SSF52172">
    <property type="entry name" value="CheY-like"/>
    <property type="match status" value="2"/>
</dbReference>
<dbReference type="Pfam" id="PF02518">
    <property type="entry name" value="HATPase_c"/>
    <property type="match status" value="2"/>
</dbReference>
<dbReference type="InterPro" id="IPR005467">
    <property type="entry name" value="His_kinase_dom"/>
</dbReference>
<dbReference type="CDD" id="cd16922">
    <property type="entry name" value="HATPase_EvgS-ArcB-TorS-like"/>
    <property type="match status" value="1"/>
</dbReference>
<dbReference type="Gene3D" id="1.10.287.130">
    <property type="match status" value="2"/>
</dbReference>
<feature type="domain" description="Histidine kinase" evidence="5">
    <location>
        <begin position="333"/>
        <end position="549"/>
    </location>
</feature>
<dbReference type="InterPro" id="IPR001789">
    <property type="entry name" value="Sig_transdc_resp-reg_receiver"/>
</dbReference>
<evidence type="ECO:0000259" key="5">
    <source>
        <dbReference type="PROSITE" id="PS50109"/>
    </source>
</evidence>
<dbReference type="Pfam" id="PF00072">
    <property type="entry name" value="Response_reg"/>
    <property type="match status" value="2"/>
</dbReference>
<dbReference type="SUPFAM" id="SSF47384">
    <property type="entry name" value="Homodimeric domain of signal transducing histidine kinase"/>
    <property type="match status" value="2"/>
</dbReference>
<dbReference type="PANTHER" id="PTHR43547">
    <property type="entry name" value="TWO-COMPONENT HISTIDINE KINASE"/>
    <property type="match status" value="1"/>
</dbReference>
<comment type="catalytic activity">
    <reaction evidence="1">
        <text>ATP + protein L-histidine = ADP + protein N-phospho-L-histidine.</text>
        <dbReference type="EC" id="2.7.13.3"/>
    </reaction>
</comment>